<comment type="caution">
    <text evidence="1">The sequence shown here is derived from an EMBL/GenBank/DDBJ whole genome shotgun (WGS) entry which is preliminary data.</text>
</comment>
<reference evidence="1 2" key="1">
    <citation type="journal article" date="2018" name="Nat. Biotechnol.">
        <title>A standardized bacterial taxonomy based on genome phylogeny substantially revises the tree of life.</title>
        <authorList>
            <person name="Parks D.H."/>
            <person name="Chuvochina M."/>
            <person name="Waite D.W."/>
            <person name="Rinke C."/>
            <person name="Skarshewski A."/>
            <person name="Chaumeil P.A."/>
            <person name="Hugenholtz P."/>
        </authorList>
    </citation>
    <scope>NUCLEOTIDE SEQUENCE [LARGE SCALE GENOMIC DNA]</scope>
    <source>
        <strain evidence="1">UBA9375</strain>
    </source>
</reference>
<organism evidence="1 2">
    <name type="scientific">Gimesia maris</name>
    <dbReference type="NCBI Taxonomy" id="122"/>
    <lineage>
        <taxon>Bacteria</taxon>
        <taxon>Pseudomonadati</taxon>
        <taxon>Planctomycetota</taxon>
        <taxon>Planctomycetia</taxon>
        <taxon>Planctomycetales</taxon>
        <taxon>Planctomycetaceae</taxon>
        <taxon>Gimesia</taxon>
    </lineage>
</organism>
<dbReference type="Pfam" id="PF18937">
    <property type="entry name" value="DUF5685"/>
    <property type="match status" value="1"/>
</dbReference>
<name>A0A3D3R4Y7_9PLAN</name>
<dbReference type="AlphaFoldDB" id="A0A3D3R4Y7"/>
<dbReference type="Proteomes" id="UP000263642">
    <property type="component" value="Unassembled WGS sequence"/>
</dbReference>
<dbReference type="InterPro" id="IPR043740">
    <property type="entry name" value="DUF5685"/>
</dbReference>
<dbReference type="EMBL" id="DQAY01000042">
    <property type="protein sequence ID" value="HCO22680.1"/>
    <property type="molecule type" value="Genomic_DNA"/>
</dbReference>
<protein>
    <submittedName>
        <fullName evidence="1">Uncharacterized protein</fullName>
    </submittedName>
</protein>
<gene>
    <name evidence="1" type="ORF">DIT97_06290</name>
</gene>
<sequence length="237" mass="25781">MSAYTIGVKVKDDVEDGSNWKTRITDWMYSSQFSKARTDLIEVGFDVEYLERILNDQSDLESEKEKDFKTASTPTAQAYGLVAREIVKRCSSRFTEEQAQQLGEALGRVVYLADAIQDFSADQGTSFNPLCIEAGSKSPALPSALKNKVLTYVGSHLKEAGNLLSQVGEDLRHSWHAVERSLLATAGVTDQKSVTLYSSICIPCGNGAVVVEGEECGKAITGCACCVVCCCLFCKYA</sequence>
<proteinExistence type="predicted"/>
<accession>A0A3D3R4Y7</accession>
<evidence type="ECO:0000313" key="1">
    <source>
        <dbReference type="EMBL" id="HCO22680.1"/>
    </source>
</evidence>
<evidence type="ECO:0000313" key="2">
    <source>
        <dbReference type="Proteomes" id="UP000263642"/>
    </source>
</evidence>